<reference evidence="1" key="1">
    <citation type="submission" date="2021-06" db="EMBL/GenBank/DDBJ databases">
        <authorList>
            <person name="Kallberg Y."/>
            <person name="Tangrot J."/>
            <person name="Rosling A."/>
        </authorList>
    </citation>
    <scope>NUCLEOTIDE SEQUENCE</scope>
    <source>
        <strain evidence="1">CL551</strain>
    </source>
</reference>
<evidence type="ECO:0000313" key="2">
    <source>
        <dbReference type="Proteomes" id="UP000789342"/>
    </source>
</evidence>
<organism evidence="1 2">
    <name type="scientific">Acaulospora morrowiae</name>
    <dbReference type="NCBI Taxonomy" id="94023"/>
    <lineage>
        <taxon>Eukaryota</taxon>
        <taxon>Fungi</taxon>
        <taxon>Fungi incertae sedis</taxon>
        <taxon>Mucoromycota</taxon>
        <taxon>Glomeromycotina</taxon>
        <taxon>Glomeromycetes</taxon>
        <taxon>Diversisporales</taxon>
        <taxon>Acaulosporaceae</taxon>
        <taxon>Acaulospora</taxon>
    </lineage>
</organism>
<comment type="caution">
    <text evidence="1">The sequence shown here is derived from an EMBL/GenBank/DDBJ whole genome shotgun (WGS) entry which is preliminary data.</text>
</comment>
<dbReference type="AlphaFoldDB" id="A0A9N9P0Z9"/>
<proteinExistence type="predicted"/>
<name>A0A9N9P0Z9_9GLOM</name>
<accession>A0A9N9P0Z9</accession>
<sequence>TGHKIPVPTYFLFGTGTCQYVVAIYVIPFEYAQKRHIYNSH</sequence>
<protein>
    <submittedName>
        <fullName evidence="1">9003_t:CDS:1</fullName>
    </submittedName>
</protein>
<feature type="non-terminal residue" evidence="1">
    <location>
        <position position="1"/>
    </location>
</feature>
<feature type="non-terminal residue" evidence="1">
    <location>
        <position position="41"/>
    </location>
</feature>
<dbReference type="Proteomes" id="UP000789342">
    <property type="component" value="Unassembled WGS sequence"/>
</dbReference>
<gene>
    <name evidence="1" type="ORF">AMORRO_LOCUS16806</name>
</gene>
<dbReference type="EMBL" id="CAJVPV010048516">
    <property type="protein sequence ID" value="CAG8774508.1"/>
    <property type="molecule type" value="Genomic_DNA"/>
</dbReference>
<keyword evidence="2" id="KW-1185">Reference proteome</keyword>
<evidence type="ECO:0000313" key="1">
    <source>
        <dbReference type="EMBL" id="CAG8774508.1"/>
    </source>
</evidence>